<feature type="non-terminal residue" evidence="1">
    <location>
        <position position="1"/>
    </location>
</feature>
<evidence type="ECO:0000313" key="2">
    <source>
        <dbReference type="Proteomes" id="UP000265520"/>
    </source>
</evidence>
<sequence>PIDDGGGDSLFLKGDGNRDRGLAVGNRWLTAVRRVNAEGTTTKMEAWRGERKQVQTSNPIRAHVFCFQNTLFYFPNTV</sequence>
<reference evidence="1 2" key="1">
    <citation type="journal article" date="2018" name="Front. Plant Sci.">
        <title>Red Clover (Trifolium pratense) and Zigzag Clover (T. medium) - A Picture of Genomic Similarities and Differences.</title>
        <authorList>
            <person name="Dluhosova J."/>
            <person name="Istvanek J."/>
            <person name="Nedelnik J."/>
            <person name="Repkova J."/>
        </authorList>
    </citation>
    <scope>NUCLEOTIDE SEQUENCE [LARGE SCALE GENOMIC DNA]</scope>
    <source>
        <strain evidence="2">cv. 10/8</strain>
        <tissue evidence="1">Leaf</tissue>
    </source>
</reference>
<protein>
    <submittedName>
        <fullName evidence="1">Uncharacterized protein</fullName>
    </submittedName>
</protein>
<dbReference type="AlphaFoldDB" id="A0A392TEY4"/>
<dbReference type="Proteomes" id="UP000265520">
    <property type="component" value="Unassembled WGS sequence"/>
</dbReference>
<evidence type="ECO:0000313" key="1">
    <source>
        <dbReference type="EMBL" id="MCI59699.1"/>
    </source>
</evidence>
<dbReference type="EMBL" id="LXQA010568510">
    <property type="protein sequence ID" value="MCI59699.1"/>
    <property type="molecule type" value="Genomic_DNA"/>
</dbReference>
<name>A0A392TEY4_9FABA</name>
<accession>A0A392TEY4</accession>
<keyword evidence="2" id="KW-1185">Reference proteome</keyword>
<proteinExistence type="predicted"/>
<comment type="caution">
    <text evidence="1">The sequence shown here is derived from an EMBL/GenBank/DDBJ whole genome shotgun (WGS) entry which is preliminary data.</text>
</comment>
<organism evidence="1 2">
    <name type="scientific">Trifolium medium</name>
    <dbReference type="NCBI Taxonomy" id="97028"/>
    <lineage>
        <taxon>Eukaryota</taxon>
        <taxon>Viridiplantae</taxon>
        <taxon>Streptophyta</taxon>
        <taxon>Embryophyta</taxon>
        <taxon>Tracheophyta</taxon>
        <taxon>Spermatophyta</taxon>
        <taxon>Magnoliopsida</taxon>
        <taxon>eudicotyledons</taxon>
        <taxon>Gunneridae</taxon>
        <taxon>Pentapetalae</taxon>
        <taxon>rosids</taxon>
        <taxon>fabids</taxon>
        <taxon>Fabales</taxon>
        <taxon>Fabaceae</taxon>
        <taxon>Papilionoideae</taxon>
        <taxon>50 kb inversion clade</taxon>
        <taxon>NPAAA clade</taxon>
        <taxon>Hologalegina</taxon>
        <taxon>IRL clade</taxon>
        <taxon>Trifolieae</taxon>
        <taxon>Trifolium</taxon>
    </lineage>
</organism>